<reference evidence="1 2" key="1">
    <citation type="submission" date="2021-01" db="EMBL/GenBank/DDBJ databases">
        <title>Whole genome shotgun sequence of Catellatospora chokoriensis NBRC 107358.</title>
        <authorList>
            <person name="Komaki H."/>
            <person name="Tamura T."/>
        </authorList>
    </citation>
    <scope>NUCLEOTIDE SEQUENCE [LARGE SCALE GENOMIC DNA]</scope>
    <source>
        <strain evidence="1 2">NBRC 107358</strain>
    </source>
</reference>
<dbReference type="AlphaFoldDB" id="A0A8J3JSK9"/>
<proteinExistence type="predicted"/>
<protein>
    <submittedName>
        <fullName evidence="1">Uncharacterized protein</fullName>
    </submittedName>
</protein>
<dbReference type="EMBL" id="BONG01000022">
    <property type="protein sequence ID" value="GIF90321.1"/>
    <property type="molecule type" value="Genomic_DNA"/>
</dbReference>
<dbReference type="Proteomes" id="UP000619293">
    <property type="component" value="Unassembled WGS sequence"/>
</dbReference>
<accession>A0A8J3JSK9</accession>
<organism evidence="1 2">
    <name type="scientific">Catellatospora chokoriensis</name>
    <dbReference type="NCBI Taxonomy" id="310353"/>
    <lineage>
        <taxon>Bacteria</taxon>
        <taxon>Bacillati</taxon>
        <taxon>Actinomycetota</taxon>
        <taxon>Actinomycetes</taxon>
        <taxon>Micromonosporales</taxon>
        <taxon>Micromonosporaceae</taxon>
        <taxon>Catellatospora</taxon>
    </lineage>
</organism>
<keyword evidence="2" id="KW-1185">Reference proteome</keyword>
<comment type="caution">
    <text evidence="1">The sequence shown here is derived from an EMBL/GenBank/DDBJ whole genome shotgun (WGS) entry which is preliminary data.</text>
</comment>
<evidence type="ECO:0000313" key="2">
    <source>
        <dbReference type="Proteomes" id="UP000619293"/>
    </source>
</evidence>
<name>A0A8J3JSK9_9ACTN</name>
<evidence type="ECO:0000313" key="1">
    <source>
        <dbReference type="EMBL" id="GIF90321.1"/>
    </source>
</evidence>
<gene>
    <name evidence="1" type="ORF">Cch02nite_37650</name>
</gene>
<sequence>MLDYGVIQPRLQRLYDWSARELDLPGLRGLVHHLDPVYVCPFADRHVWVPPDGALPRLLRRLTNPRT</sequence>